<dbReference type="HOGENOM" id="CLU_1833714_0_0_0"/>
<dbReference type="EMBL" id="CP002546">
    <property type="protein sequence ID" value="ADY58190.1"/>
    <property type="molecule type" value="Genomic_DNA"/>
</dbReference>
<sequence>MNDATADREFILKTVEMQREEMRRMSSASLLCRFGSVALASLVIALTGFQYHTVSEFVAFLPVVVLLVLDVYYLAREQKLRAIHEEFLQRVRTGTAQTEDLFSIAGPDVTVNDILSLLNSASILLFYLLVTLGVLIAAGK</sequence>
<accession>F0ST35</accession>
<protein>
    <submittedName>
        <fullName evidence="2">Uncharacterized protein</fullName>
    </submittedName>
</protein>
<feature type="transmembrane region" description="Helical" evidence="1">
    <location>
        <begin position="117"/>
        <end position="138"/>
    </location>
</feature>
<dbReference type="AlphaFoldDB" id="F0ST35"/>
<organism evidence="2 3">
    <name type="scientific">Rubinisphaera brasiliensis (strain ATCC 49424 / DSM 5305 / JCM 21570 / IAM 15109 / NBRC 103401 / IFAM 1448)</name>
    <name type="common">Planctomyces brasiliensis</name>
    <dbReference type="NCBI Taxonomy" id="756272"/>
    <lineage>
        <taxon>Bacteria</taxon>
        <taxon>Pseudomonadati</taxon>
        <taxon>Planctomycetota</taxon>
        <taxon>Planctomycetia</taxon>
        <taxon>Planctomycetales</taxon>
        <taxon>Planctomycetaceae</taxon>
        <taxon>Rubinisphaera</taxon>
    </lineage>
</organism>
<evidence type="ECO:0000313" key="2">
    <source>
        <dbReference type="EMBL" id="ADY58190.1"/>
    </source>
</evidence>
<keyword evidence="3" id="KW-1185">Reference proteome</keyword>
<gene>
    <name evidence="2" type="ordered locus">Plabr_0563</name>
</gene>
<reference evidence="3" key="1">
    <citation type="submission" date="2011-02" db="EMBL/GenBank/DDBJ databases">
        <title>The complete genome of Planctomyces brasiliensis DSM 5305.</title>
        <authorList>
            <person name="Lucas S."/>
            <person name="Copeland A."/>
            <person name="Lapidus A."/>
            <person name="Bruce D."/>
            <person name="Goodwin L."/>
            <person name="Pitluck S."/>
            <person name="Kyrpides N."/>
            <person name="Mavromatis K."/>
            <person name="Pagani I."/>
            <person name="Ivanova N."/>
            <person name="Ovchinnikova G."/>
            <person name="Lu M."/>
            <person name="Detter J.C."/>
            <person name="Han C."/>
            <person name="Land M."/>
            <person name="Hauser L."/>
            <person name="Markowitz V."/>
            <person name="Cheng J.-F."/>
            <person name="Hugenholtz P."/>
            <person name="Woyke T."/>
            <person name="Wu D."/>
            <person name="Tindall B."/>
            <person name="Pomrenke H.G."/>
            <person name="Brambilla E."/>
            <person name="Klenk H.-P."/>
            <person name="Eisen J.A."/>
        </authorList>
    </citation>
    <scope>NUCLEOTIDE SEQUENCE [LARGE SCALE GENOMIC DNA]</scope>
    <source>
        <strain evidence="3">ATCC 49424 / DSM 5305 / JCM 21570 / NBRC 103401 / IFAM 1448</strain>
    </source>
</reference>
<name>F0ST35_RUBBR</name>
<dbReference type="KEGG" id="pbs:Plabr_0563"/>
<evidence type="ECO:0000256" key="1">
    <source>
        <dbReference type="SAM" id="Phobius"/>
    </source>
</evidence>
<keyword evidence="1" id="KW-1133">Transmembrane helix</keyword>
<feature type="transmembrane region" description="Helical" evidence="1">
    <location>
        <begin position="30"/>
        <end position="51"/>
    </location>
</feature>
<feature type="transmembrane region" description="Helical" evidence="1">
    <location>
        <begin position="57"/>
        <end position="75"/>
    </location>
</feature>
<dbReference type="Proteomes" id="UP000006860">
    <property type="component" value="Chromosome"/>
</dbReference>
<evidence type="ECO:0000313" key="3">
    <source>
        <dbReference type="Proteomes" id="UP000006860"/>
    </source>
</evidence>
<keyword evidence="1" id="KW-0472">Membrane</keyword>
<keyword evidence="1" id="KW-0812">Transmembrane</keyword>
<proteinExistence type="predicted"/>
<dbReference type="RefSeq" id="WP_013626933.1">
    <property type="nucleotide sequence ID" value="NC_015174.1"/>
</dbReference>